<dbReference type="Proteomes" id="UP000078090">
    <property type="component" value="Unassembled WGS sequence"/>
</dbReference>
<protein>
    <submittedName>
        <fullName evidence="1">Uncharacterized protein</fullName>
    </submittedName>
</protein>
<dbReference type="AlphaFoldDB" id="A0A177MFF3"/>
<dbReference type="EMBL" id="LUUG01000073">
    <property type="protein sequence ID" value="OAI04244.1"/>
    <property type="molecule type" value="Genomic_DNA"/>
</dbReference>
<proteinExistence type="predicted"/>
<accession>A0A177MFF3</accession>
<name>A0A177MFF3_METMH</name>
<comment type="caution">
    <text evidence="1">The sequence shown here is derived from an EMBL/GenBank/DDBJ whole genome shotgun (WGS) entry which is preliminary data.</text>
</comment>
<dbReference type="OrthoDB" id="5573336at2"/>
<dbReference type="InterPro" id="IPR025906">
    <property type="entry name" value="YjfB_motility"/>
</dbReference>
<gene>
    <name evidence="1" type="ORF">A1332_14855</name>
</gene>
<evidence type="ECO:0000313" key="1">
    <source>
        <dbReference type="EMBL" id="OAI04244.1"/>
    </source>
</evidence>
<sequence>MLDSVSSIAALATQMSTQKTAQQVEVAMLVKAKEMQEQQGQNALKLLESASVSSNGIDVRV</sequence>
<dbReference type="RefSeq" id="WP_064008825.1">
    <property type="nucleotide sequence ID" value="NZ_LUUG01000073.1"/>
</dbReference>
<evidence type="ECO:0000313" key="2">
    <source>
        <dbReference type="Proteomes" id="UP000078090"/>
    </source>
</evidence>
<organism evidence="1 2">
    <name type="scientific">Methylomonas methanica</name>
    <dbReference type="NCBI Taxonomy" id="421"/>
    <lineage>
        <taxon>Bacteria</taxon>
        <taxon>Pseudomonadati</taxon>
        <taxon>Pseudomonadota</taxon>
        <taxon>Gammaproteobacteria</taxon>
        <taxon>Methylococcales</taxon>
        <taxon>Methylococcaceae</taxon>
        <taxon>Methylomonas</taxon>
    </lineage>
</organism>
<reference evidence="1 2" key="1">
    <citation type="submission" date="2016-03" db="EMBL/GenBank/DDBJ databases">
        <authorList>
            <person name="Ploux O."/>
        </authorList>
    </citation>
    <scope>NUCLEOTIDE SEQUENCE [LARGE SCALE GENOMIC DNA]</scope>
    <source>
        <strain evidence="1 2">R-45363</strain>
    </source>
</reference>
<dbReference type="Pfam" id="PF14070">
    <property type="entry name" value="YjfB_motility"/>
    <property type="match status" value="1"/>
</dbReference>